<name>A0A386H4N4_9CLOT</name>
<dbReference type="PANTHER" id="PTHR30204:SF96">
    <property type="entry name" value="CHROMOSOME-ANCHORING PROTEIN RACA"/>
    <property type="match status" value="1"/>
</dbReference>
<dbReference type="GO" id="GO:0003677">
    <property type="term" value="F:DNA binding"/>
    <property type="evidence" value="ECO:0007669"/>
    <property type="project" value="UniProtKB-KW"/>
</dbReference>
<dbReference type="InterPro" id="IPR029063">
    <property type="entry name" value="SAM-dependent_MTases_sf"/>
</dbReference>
<dbReference type="InterPro" id="IPR009061">
    <property type="entry name" value="DNA-bd_dom_put_sf"/>
</dbReference>
<dbReference type="InterPro" id="IPR000551">
    <property type="entry name" value="MerR-type_HTH_dom"/>
</dbReference>
<dbReference type="Pfam" id="PF13411">
    <property type="entry name" value="MerR_1"/>
    <property type="match status" value="1"/>
</dbReference>
<dbReference type="GO" id="GO:0008757">
    <property type="term" value="F:S-adenosylmethionine-dependent methyltransferase activity"/>
    <property type="evidence" value="ECO:0007669"/>
    <property type="project" value="InterPro"/>
</dbReference>
<evidence type="ECO:0000313" key="4">
    <source>
        <dbReference type="Proteomes" id="UP000266301"/>
    </source>
</evidence>
<dbReference type="RefSeq" id="WP_119972221.1">
    <property type="nucleotide sequence ID" value="NZ_CP032416.1"/>
</dbReference>
<accession>A0A386H4N4</accession>
<dbReference type="GO" id="GO:0003700">
    <property type="term" value="F:DNA-binding transcription factor activity"/>
    <property type="evidence" value="ECO:0007669"/>
    <property type="project" value="InterPro"/>
</dbReference>
<dbReference type="PRINTS" id="PR00040">
    <property type="entry name" value="HTHMERR"/>
</dbReference>
<dbReference type="KEGG" id="cfer:D4Z93_07925"/>
<dbReference type="PANTHER" id="PTHR30204">
    <property type="entry name" value="REDOX-CYCLING DRUG-SENSING TRANSCRIPTIONAL ACTIVATOR SOXR"/>
    <property type="match status" value="1"/>
</dbReference>
<keyword evidence="3" id="KW-0808">Transferase</keyword>
<dbReference type="AlphaFoldDB" id="A0A386H4N4"/>
<dbReference type="SMART" id="SM00422">
    <property type="entry name" value="HTH_MERR"/>
    <property type="match status" value="1"/>
</dbReference>
<feature type="domain" description="HTH merR-type" evidence="2">
    <location>
        <begin position="8"/>
        <end position="77"/>
    </location>
</feature>
<protein>
    <submittedName>
        <fullName evidence="3">Methyltransferase domain-containing protein</fullName>
    </submittedName>
</protein>
<dbReference type="Gene3D" id="1.10.1660.10">
    <property type="match status" value="1"/>
</dbReference>
<dbReference type="InterPro" id="IPR013216">
    <property type="entry name" value="Methyltransf_11"/>
</dbReference>
<dbReference type="InterPro" id="IPR047057">
    <property type="entry name" value="MerR_fam"/>
</dbReference>
<reference evidence="3 4" key="1">
    <citation type="journal article" date="2019" name="Int. J. Syst. Evol. Microbiol.">
        <title>Clostridium fermenticellae sp. nov., isolated from the mud in a fermentation cellar for the production of the Chinese liquor, baijiu.</title>
        <authorList>
            <person name="Xu P.X."/>
            <person name="Chai L.J."/>
            <person name="Qiu T."/>
            <person name="Zhang X.J."/>
            <person name="Lu Z.M."/>
            <person name="Xiao C."/>
            <person name="Wang S.T."/>
            <person name="Shen C.H."/>
            <person name="Shi J.S."/>
            <person name="Xu Z.H."/>
        </authorList>
    </citation>
    <scope>NUCLEOTIDE SEQUENCE [LARGE SCALE GENOMIC DNA]</scope>
    <source>
        <strain evidence="3 4">JN500901</strain>
    </source>
</reference>
<dbReference type="PROSITE" id="PS50937">
    <property type="entry name" value="HTH_MERR_2"/>
    <property type="match status" value="1"/>
</dbReference>
<evidence type="ECO:0000256" key="1">
    <source>
        <dbReference type="ARBA" id="ARBA00023125"/>
    </source>
</evidence>
<keyword evidence="1" id="KW-0238">DNA-binding</keyword>
<dbReference type="EMBL" id="CP032416">
    <property type="protein sequence ID" value="AYD40455.1"/>
    <property type="molecule type" value="Genomic_DNA"/>
</dbReference>
<keyword evidence="4" id="KW-1185">Reference proteome</keyword>
<dbReference type="Pfam" id="PF08241">
    <property type="entry name" value="Methyltransf_11"/>
    <property type="match status" value="1"/>
</dbReference>
<keyword evidence="3" id="KW-0489">Methyltransferase</keyword>
<dbReference type="PROSITE" id="PS00552">
    <property type="entry name" value="HTH_MERR_1"/>
    <property type="match status" value="1"/>
</dbReference>
<sequence>MSLKSKTLFTIGEFAKMAGVTLRTLRYYDKIGLLKPSLYNNIGHRLYSKEDFGKLQKILTLKFIGLSLNDISNIMKYDMNQKDLKNSLEIQKDIMENKIDHIQTIIHAITEAINMLNNSNTLDWNKFIKIMNLINTDKKWMQQYKNASNLRARIRIHELYSTNKEGWMNWFFDQLNLSDNISILELGCGDASLWCKNYSKISENWSITLTDFSSGMLEDAKKNLGKRKNRFKFKIVDAQNITFDNASFDVVIANNMLYHVNHIEKAFSEIKRVLKDGGYFFASTAGENHMKEMREIVSKFNWDNLTTQSWNLTKNFQLENGLDMVSKWFKKVKLKRYKDNLFVTDAMPLIDYIFSMPGNTKKFFTEKDIIELKKSLQKKIKTSGGIYITKDTGFFQGRK</sequence>
<dbReference type="OrthoDB" id="9777497at2"/>
<gene>
    <name evidence="3" type="ORF">D4Z93_07925</name>
</gene>
<evidence type="ECO:0000313" key="3">
    <source>
        <dbReference type="EMBL" id="AYD40455.1"/>
    </source>
</evidence>
<dbReference type="Proteomes" id="UP000266301">
    <property type="component" value="Chromosome"/>
</dbReference>
<dbReference type="CDD" id="cd02440">
    <property type="entry name" value="AdoMet_MTases"/>
    <property type="match status" value="1"/>
</dbReference>
<proteinExistence type="predicted"/>
<evidence type="ECO:0000259" key="2">
    <source>
        <dbReference type="PROSITE" id="PS50937"/>
    </source>
</evidence>
<organism evidence="3 4">
    <name type="scientific">Clostridium fermenticellae</name>
    <dbReference type="NCBI Taxonomy" id="2068654"/>
    <lineage>
        <taxon>Bacteria</taxon>
        <taxon>Bacillati</taxon>
        <taxon>Bacillota</taxon>
        <taxon>Clostridia</taxon>
        <taxon>Eubacteriales</taxon>
        <taxon>Clostridiaceae</taxon>
        <taxon>Clostridium</taxon>
    </lineage>
</organism>
<dbReference type="SUPFAM" id="SSF53335">
    <property type="entry name" value="S-adenosyl-L-methionine-dependent methyltransferases"/>
    <property type="match status" value="1"/>
</dbReference>
<dbReference type="CDD" id="cd01106">
    <property type="entry name" value="HTH_TipAL-Mta"/>
    <property type="match status" value="1"/>
</dbReference>
<dbReference type="GO" id="GO:0032259">
    <property type="term" value="P:methylation"/>
    <property type="evidence" value="ECO:0007669"/>
    <property type="project" value="UniProtKB-KW"/>
</dbReference>
<dbReference type="SUPFAM" id="SSF46955">
    <property type="entry name" value="Putative DNA-binding domain"/>
    <property type="match status" value="1"/>
</dbReference>
<dbReference type="Gene3D" id="3.40.50.150">
    <property type="entry name" value="Vaccinia Virus protein VP39"/>
    <property type="match status" value="1"/>
</dbReference>